<evidence type="ECO:0000259" key="1">
    <source>
        <dbReference type="PROSITE" id="PS50822"/>
    </source>
</evidence>
<gene>
    <name evidence="2" type="ORF">BYL167_LOCUS30620</name>
    <name evidence="3" type="ORF">GIL414_LOCUS35120</name>
</gene>
<dbReference type="PROSITE" id="PS50822">
    <property type="entry name" value="PIWI"/>
    <property type="match status" value="1"/>
</dbReference>
<dbReference type="Proteomes" id="UP000681720">
    <property type="component" value="Unassembled WGS sequence"/>
</dbReference>
<dbReference type="AlphaFoldDB" id="A0A8S2V8W7"/>
<reference evidence="2" key="1">
    <citation type="submission" date="2021-02" db="EMBL/GenBank/DDBJ databases">
        <authorList>
            <person name="Nowell W R."/>
        </authorList>
    </citation>
    <scope>NUCLEOTIDE SEQUENCE</scope>
</reference>
<dbReference type="InterPro" id="IPR012337">
    <property type="entry name" value="RNaseH-like_sf"/>
</dbReference>
<name>A0A8S2V8W7_9BILA</name>
<dbReference type="EMBL" id="CAJOBH010050767">
    <property type="protein sequence ID" value="CAF4378147.1"/>
    <property type="molecule type" value="Genomic_DNA"/>
</dbReference>
<dbReference type="GO" id="GO:0003676">
    <property type="term" value="F:nucleic acid binding"/>
    <property type="evidence" value="ECO:0007669"/>
    <property type="project" value="InterPro"/>
</dbReference>
<sequence length="51" mass="5987">MVGELLEYYREWNGQLANKIVFYRDGVDDGQFARVLNFEIPQIKAAFKGEF</sequence>
<dbReference type="Proteomes" id="UP000681967">
    <property type="component" value="Unassembled WGS sequence"/>
</dbReference>
<dbReference type="SUPFAM" id="SSF53098">
    <property type="entry name" value="Ribonuclease H-like"/>
    <property type="match status" value="1"/>
</dbReference>
<dbReference type="InterPro" id="IPR036397">
    <property type="entry name" value="RNaseH_sf"/>
</dbReference>
<dbReference type="Gene3D" id="3.30.420.10">
    <property type="entry name" value="Ribonuclease H-like superfamily/Ribonuclease H"/>
    <property type="match status" value="1"/>
</dbReference>
<proteinExistence type="predicted"/>
<organism evidence="2 4">
    <name type="scientific">Rotaria magnacalcarata</name>
    <dbReference type="NCBI Taxonomy" id="392030"/>
    <lineage>
        <taxon>Eukaryota</taxon>
        <taxon>Metazoa</taxon>
        <taxon>Spiralia</taxon>
        <taxon>Gnathifera</taxon>
        <taxon>Rotifera</taxon>
        <taxon>Eurotatoria</taxon>
        <taxon>Bdelloidea</taxon>
        <taxon>Philodinida</taxon>
        <taxon>Philodinidae</taxon>
        <taxon>Rotaria</taxon>
    </lineage>
</organism>
<feature type="domain" description="Piwi" evidence="1">
    <location>
        <begin position="1"/>
        <end position="51"/>
    </location>
</feature>
<dbReference type="InterPro" id="IPR003165">
    <property type="entry name" value="Piwi"/>
</dbReference>
<evidence type="ECO:0000313" key="4">
    <source>
        <dbReference type="Proteomes" id="UP000681967"/>
    </source>
</evidence>
<dbReference type="EMBL" id="CAJOBJ010083064">
    <property type="protein sequence ID" value="CAF4509515.1"/>
    <property type="molecule type" value="Genomic_DNA"/>
</dbReference>
<evidence type="ECO:0000313" key="3">
    <source>
        <dbReference type="EMBL" id="CAF4509515.1"/>
    </source>
</evidence>
<evidence type="ECO:0000313" key="2">
    <source>
        <dbReference type="EMBL" id="CAF4378147.1"/>
    </source>
</evidence>
<protein>
    <recommendedName>
        <fullName evidence="1">Piwi domain-containing protein</fullName>
    </recommendedName>
</protein>
<comment type="caution">
    <text evidence="2">The sequence shown here is derived from an EMBL/GenBank/DDBJ whole genome shotgun (WGS) entry which is preliminary data.</text>
</comment>
<dbReference type="Pfam" id="PF02171">
    <property type="entry name" value="Piwi"/>
    <property type="match status" value="1"/>
</dbReference>
<feature type="non-terminal residue" evidence="2">
    <location>
        <position position="1"/>
    </location>
</feature>
<accession>A0A8S2V8W7</accession>